<feature type="domain" description="DUF7666" evidence="2">
    <location>
        <begin position="1"/>
        <end position="93"/>
    </location>
</feature>
<name>A0A8S5LCJ3_9CAUD</name>
<feature type="region of interest" description="Disordered" evidence="1">
    <location>
        <begin position="141"/>
        <end position="168"/>
    </location>
</feature>
<protein>
    <recommendedName>
        <fullName evidence="2">DUF7666 domain-containing protein</fullName>
    </recommendedName>
</protein>
<dbReference type="Pfam" id="PF01469">
    <property type="entry name" value="Pentapeptide_2"/>
    <property type="match status" value="1"/>
</dbReference>
<proteinExistence type="predicted"/>
<dbReference type="EMBL" id="BK014682">
    <property type="protein sequence ID" value="DAD67674.1"/>
    <property type="molecule type" value="Genomic_DNA"/>
</dbReference>
<evidence type="ECO:0000256" key="1">
    <source>
        <dbReference type="SAM" id="MobiDB-lite"/>
    </source>
</evidence>
<evidence type="ECO:0000259" key="2">
    <source>
        <dbReference type="Pfam" id="PF24703"/>
    </source>
</evidence>
<dbReference type="InterPro" id="IPR002989">
    <property type="entry name" value="Mycobac_pentapep"/>
</dbReference>
<organism evidence="3">
    <name type="scientific">Siphoviridae sp. ctYKh4</name>
    <dbReference type="NCBI Taxonomy" id="2823586"/>
    <lineage>
        <taxon>Viruses</taxon>
        <taxon>Duplodnaviria</taxon>
        <taxon>Heunggongvirae</taxon>
        <taxon>Uroviricota</taxon>
        <taxon>Caudoviricetes</taxon>
    </lineage>
</organism>
<sequence length="295" mass="33286">MKGFKVFNSDWTCRGFQFEVGKTFTEDVTPVCCDRGFHFCTKAADCFRYYSFDPDNKVAEVEALGDIDTNNDDSKCSTNKIHIIREITWQEVLDLVNLGKACTGLCNSGDCNSGDCNSGNRNSGLCNSGDCNSGNRNSGNRNSGDWNSGDWNSGDWNSGNRNSGNRNSGDCNSGDWNKTCFSNGCFNTESPKIFLFNKPSDWTYQDWLNSDARYILMNCPSNVIAWVWDDDMTDEEKEQHPEYSVTGGFLKHIEKETGRQMWWDGLSDRKKDIVMQLPNFDKDIFKEITGITVEG</sequence>
<reference evidence="3" key="1">
    <citation type="journal article" date="2021" name="Proc. Natl. Acad. Sci. U.S.A.">
        <title>A Catalog of Tens of Thousands of Viruses from Human Metagenomes Reveals Hidden Associations with Chronic Diseases.</title>
        <authorList>
            <person name="Tisza M.J."/>
            <person name="Buck C.B."/>
        </authorList>
    </citation>
    <scope>NUCLEOTIDE SEQUENCE</scope>
    <source>
        <strain evidence="3">CtYKh4</strain>
    </source>
</reference>
<accession>A0A8S5LCJ3</accession>
<dbReference type="Pfam" id="PF24703">
    <property type="entry name" value="DUF7666"/>
    <property type="match status" value="1"/>
</dbReference>
<evidence type="ECO:0000313" key="3">
    <source>
        <dbReference type="EMBL" id="DAD67674.1"/>
    </source>
</evidence>
<dbReference type="InterPro" id="IPR056083">
    <property type="entry name" value="DUF7666"/>
</dbReference>